<evidence type="ECO:0000256" key="3">
    <source>
        <dbReference type="ARBA" id="ARBA00022801"/>
    </source>
</evidence>
<dbReference type="PANTHER" id="PTHR31817:SF0">
    <property type="entry name" value="CHROMOSOME UNDETERMINED SCAFFOLD_67, WHOLE GENOME SHOTGUN SEQUENCE"/>
    <property type="match status" value="1"/>
</dbReference>
<keyword evidence="3" id="KW-0378">Hydrolase</keyword>
<keyword evidence="2" id="KW-0645">Protease</keyword>
<evidence type="ECO:0000313" key="6">
    <source>
        <dbReference type="Proteomes" id="UP001497602"/>
    </source>
</evidence>
<evidence type="ECO:0000313" key="5">
    <source>
        <dbReference type="EMBL" id="CAL2108293.1"/>
    </source>
</evidence>
<keyword evidence="4" id="KW-0482">Metalloprotease</keyword>
<dbReference type="PANTHER" id="PTHR31817">
    <property type="match status" value="1"/>
</dbReference>
<dbReference type="InterPro" id="IPR012548">
    <property type="entry name" value="MATCAP"/>
</dbReference>
<name>A0ABP1FD50_9FLAO</name>
<accession>A0ABP1FD50</accession>
<evidence type="ECO:0000256" key="2">
    <source>
        <dbReference type="ARBA" id="ARBA00022670"/>
    </source>
</evidence>
<comment type="caution">
    <text evidence="5">The sequence shown here is derived from an EMBL/GenBank/DDBJ whole genome shotgun (WGS) entry which is preliminary data.</text>
</comment>
<evidence type="ECO:0000256" key="1">
    <source>
        <dbReference type="ARBA" id="ARBA00001947"/>
    </source>
</evidence>
<dbReference type="Proteomes" id="UP001497602">
    <property type="component" value="Unassembled WGS sequence"/>
</dbReference>
<dbReference type="Pfam" id="PF08014">
    <property type="entry name" value="MATCAP"/>
    <property type="match status" value="1"/>
</dbReference>
<keyword evidence="6" id="KW-1185">Reference proteome</keyword>
<protein>
    <recommendedName>
        <fullName evidence="7">DUF1704 domain-containing protein</fullName>
    </recommendedName>
</protein>
<dbReference type="EMBL" id="CAXJRC010000044">
    <property type="protein sequence ID" value="CAL2108293.1"/>
    <property type="molecule type" value="Genomic_DNA"/>
</dbReference>
<comment type="cofactor">
    <cofactor evidence="1">
        <name>Zn(2+)</name>
        <dbReference type="ChEBI" id="CHEBI:29105"/>
    </cofactor>
</comment>
<evidence type="ECO:0008006" key="7">
    <source>
        <dbReference type="Google" id="ProtNLM"/>
    </source>
</evidence>
<dbReference type="SMART" id="SM01154">
    <property type="entry name" value="DUF1704"/>
    <property type="match status" value="1"/>
</dbReference>
<proteinExistence type="predicted"/>
<dbReference type="RefSeq" id="WP_348739879.1">
    <property type="nucleotide sequence ID" value="NZ_CAXJRC010000044.1"/>
</dbReference>
<sequence length="384" mass="44670">MEVSKVNKELLKIDKQVDKLVKKIELLSYINPINIEEQKEQFFRSKYLTDPVFIYPETDFDKFKIHQKFFTQPIENIEDEIIRNLYEDVIYYYSGVVQCIETIGKGKKFYYNSLHSFGTPTEQDVENAKFILHFEEEDSNDEIFKPAYTAKQAETFFEDYGKRYDFSFHIKESSAMGAIAMVLNNIQTLVLNSNHTFSKNEIGILTNHEIGVHMVTTMNGLLHKLKIFSHGFPNNVETQEGLAVFSEYMSGNLTIKRLKELAYRVIAVDSLAKGYSFSRTFRLLHNFYDLGKEQAFYITTRVHRGGGFTKDYLYLTGLKKVYDFYKSGQDLSLLLTGKVSLEYLEEIKHLLKSNYAVPSKYITDSYAKNLNSNTKLDFILENLK</sequence>
<organism evidence="5 6">
    <name type="scientific">Tenacibaculum vairaonense</name>
    <dbReference type="NCBI Taxonomy" id="3137860"/>
    <lineage>
        <taxon>Bacteria</taxon>
        <taxon>Pseudomonadati</taxon>
        <taxon>Bacteroidota</taxon>
        <taxon>Flavobacteriia</taxon>
        <taxon>Flavobacteriales</taxon>
        <taxon>Flavobacteriaceae</taxon>
        <taxon>Tenacibaculum</taxon>
    </lineage>
</organism>
<reference evidence="5 6" key="1">
    <citation type="submission" date="2024-05" db="EMBL/GenBank/DDBJ databases">
        <authorList>
            <person name="Duchaud E."/>
        </authorList>
    </citation>
    <scope>NUCLEOTIDE SEQUENCE [LARGE SCALE GENOMIC DNA]</scope>
    <source>
        <strain evidence="5">Ena-SAMPLE-TAB-13-05-2024-13:56:06:370-140305</strain>
    </source>
</reference>
<gene>
    <name evidence="5" type="ORF">T190115A13A_70066</name>
</gene>
<evidence type="ECO:0000256" key="4">
    <source>
        <dbReference type="ARBA" id="ARBA00023049"/>
    </source>
</evidence>